<evidence type="ECO:0000313" key="6">
    <source>
        <dbReference type="Proteomes" id="UP000071778"/>
    </source>
</evidence>
<comment type="cofactor">
    <cofactor evidence="1">
        <name>Mg(2+)</name>
        <dbReference type="ChEBI" id="CHEBI:18420"/>
    </cofactor>
</comment>
<dbReference type="SUPFAM" id="SSF56784">
    <property type="entry name" value="HAD-like"/>
    <property type="match status" value="1"/>
</dbReference>
<dbReference type="PANTHER" id="PTHR46193:SF10">
    <property type="entry name" value="6-PHOSPHOGLUCONATE PHOSPHATASE"/>
    <property type="match status" value="1"/>
</dbReference>
<dbReference type="InterPro" id="IPR051600">
    <property type="entry name" value="Beta-PGM-like"/>
</dbReference>
<evidence type="ECO:0000256" key="4">
    <source>
        <dbReference type="ARBA" id="ARBA00022842"/>
    </source>
</evidence>
<dbReference type="Gene3D" id="1.10.150.240">
    <property type="entry name" value="Putative phosphatase, domain 2"/>
    <property type="match status" value="1"/>
</dbReference>
<dbReference type="SFLD" id="SFLDG01129">
    <property type="entry name" value="C1.5:_HAD__Beta-PGM__Phosphata"/>
    <property type="match status" value="1"/>
</dbReference>
<dbReference type="AlphaFoldDB" id="A0A127QLY6"/>
<reference evidence="5 6" key="1">
    <citation type="submission" date="2015-11" db="EMBL/GenBank/DDBJ databases">
        <title>Exploring the genomic traits of fungus-feeding bacterial genus Collimonas.</title>
        <authorList>
            <person name="Song C."/>
            <person name="Schmidt R."/>
            <person name="de Jager V."/>
            <person name="Krzyzanowska D."/>
            <person name="Jongedijk E."/>
            <person name="Cankar K."/>
            <person name="Beekwilder J."/>
            <person name="van Veen A."/>
            <person name="de Boer W."/>
            <person name="van Veen J.A."/>
            <person name="Garbeva P."/>
        </authorList>
    </citation>
    <scope>NUCLEOTIDE SEQUENCE [LARGE SCALE GENOMIC DNA]</scope>
    <source>
        <strain evidence="5 6">Ter282</strain>
    </source>
</reference>
<dbReference type="InterPro" id="IPR023214">
    <property type="entry name" value="HAD_sf"/>
</dbReference>
<evidence type="ECO:0000256" key="3">
    <source>
        <dbReference type="ARBA" id="ARBA00022723"/>
    </source>
</evidence>
<gene>
    <name evidence="5" type="ORF">CAter282_3378</name>
</gene>
<comment type="similarity">
    <text evidence="2">Belongs to the HAD-like hydrolase superfamily. CbbY/CbbZ/Gph/YieH family.</text>
</comment>
<evidence type="ECO:0000313" key="5">
    <source>
        <dbReference type="EMBL" id="AMP11071.1"/>
    </source>
</evidence>
<dbReference type="NCBIfam" id="TIGR01509">
    <property type="entry name" value="HAD-SF-IA-v3"/>
    <property type="match status" value="1"/>
</dbReference>
<dbReference type="EMBL" id="CP013235">
    <property type="protein sequence ID" value="AMP11071.1"/>
    <property type="molecule type" value="Genomic_DNA"/>
</dbReference>
<accession>A0A127QLY6</accession>
<keyword evidence="6" id="KW-1185">Reference proteome</keyword>
<dbReference type="InterPro" id="IPR036412">
    <property type="entry name" value="HAD-like_sf"/>
</dbReference>
<dbReference type="Proteomes" id="UP000071778">
    <property type="component" value="Chromosome"/>
</dbReference>
<dbReference type="InterPro" id="IPR023198">
    <property type="entry name" value="PGP-like_dom2"/>
</dbReference>
<dbReference type="GO" id="GO:0016787">
    <property type="term" value="F:hydrolase activity"/>
    <property type="evidence" value="ECO:0007669"/>
    <property type="project" value="UniProtKB-KW"/>
</dbReference>
<dbReference type="Pfam" id="PF00702">
    <property type="entry name" value="Hydrolase"/>
    <property type="match status" value="1"/>
</dbReference>
<dbReference type="InterPro" id="IPR006439">
    <property type="entry name" value="HAD-SF_hydro_IA"/>
</dbReference>
<name>A0A127QLY6_9BURK</name>
<keyword evidence="5" id="KW-0378">Hydrolase</keyword>
<organism evidence="5 6">
    <name type="scientific">Collimonas arenae</name>
    <dbReference type="NCBI Taxonomy" id="279058"/>
    <lineage>
        <taxon>Bacteria</taxon>
        <taxon>Pseudomonadati</taxon>
        <taxon>Pseudomonadota</taxon>
        <taxon>Betaproteobacteria</taxon>
        <taxon>Burkholderiales</taxon>
        <taxon>Oxalobacteraceae</taxon>
        <taxon>Collimonas</taxon>
    </lineage>
</organism>
<evidence type="ECO:0000256" key="2">
    <source>
        <dbReference type="ARBA" id="ARBA00006171"/>
    </source>
</evidence>
<keyword evidence="4" id="KW-0460">Magnesium</keyword>
<dbReference type="SFLD" id="SFLDS00003">
    <property type="entry name" value="Haloacid_Dehalogenase"/>
    <property type="match status" value="1"/>
</dbReference>
<dbReference type="PATRIC" id="fig|279058.17.peg.3674"/>
<sequence length="230" mass="24346">MSQAMNQAISHLICDCDGVLLDSESIALGVLHRQLLPYLAERNPHTEHALHGAIAERLGMMTDLLLDELDTQFKFGLRSADYASINQIVSRACSDEVAAVPGVREVLAAMPLPKAVASNSSIARIDAGLRRCGLFDLFDGHIHSGHDMGKPKPAPDVYLAAAAGFDVAPIQCLAIDDSVTGVRSAVAAGIRVFGFTGVAHDRHQAGARLLAAGAELVFDDMQQLADLLAA</sequence>
<dbReference type="GO" id="GO:0046872">
    <property type="term" value="F:metal ion binding"/>
    <property type="evidence" value="ECO:0007669"/>
    <property type="project" value="UniProtKB-KW"/>
</dbReference>
<protein>
    <submittedName>
        <fullName evidence="5">HAD hydrolase, IA, variant 3 family protein</fullName>
    </submittedName>
</protein>
<dbReference type="Gene3D" id="3.40.50.1000">
    <property type="entry name" value="HAD superfamily/HAD-like"/>
    <property type="match status" value="1"/>
</dbReference>
<proteinExistence type="inferred from homology"/>
<keyword evidence="3" id="KW-0479">Metal-binding</keyword>
<evidence type="ECO:0000256" key="1">
    <source>
        <dbReference type="ARBA" id="ARBA00001946"/>
    </source>
</evidence>
<dbReference type="PANTHER" id="PTHR46193">
    <property type="entry name" value="6-PHOSPHOGLUCONATE PHOSPHATASE"/>
    <property type="match status" value="1"/>
</dbReference>